<dbReference type="EC" id="2.3.1.-" evidence="2"/>
<keyword evidence="2" id="KW-0012">Acyltransferase</keyword>
<dbReference type="SUPFAM" id="SSF55729">
    <property type="entry name" value="Acyl-CoA N-acyltransferases (Nat)"/>
    <property type="match status" value="1"/>
</dbReference>
<dbReference type="PANTHER" id="PTHR47237:SF2">
    <property type="entry name" value="BLL4206 PROTEIN"/>
    <property type="match status" value="1"/>
</dbReference>
<protein>
    <submittedName>
        <fullName evidence="2">GNAT family N-acetyltransferase</fullName>
        <ecNumber evidence="2">2.3.1.-</ecNumber>
    </submittedName>
</protein>
<dbReference type="Proteomes" id="UP001279012">
    <property type="component" value="Unassembled WGS sequence"/>
</dbReference>
<dbReference type="GO" id="GO:0016747">
    <property type="term" value="F:acyltransferase activity, transferring groups other than amino-acyl groups"/>
    <property type="evidence" value="ECO:0007669"/>
    <property type="project" value="InterPro"/>
</dbReference>
<dbReference type="Gene3D" id="3.40.630.90">
    <property type="match status" value="1"/>
</dbReference>
<dbReference type="InterPro" id="IPR041496">
    <property type="entry name" value="YitH/HolE_GNAT"/>
</dbReference>
<dbReference type="InterPro" id="IPR000182">
    <property type="entry name" value="GNAT_dom"/>
</dbReference>
<gene>
    <name evidence="2" type="ORF">SJ059_01455</name>
</gene>
<feature type="domain" description="N-acetyltransferase" evidence="1">
    <location>
        <begin position="3"/>
        <end position="135"/>
    </location>
</feature>
<dbReference type="InterPro" id="IPR016181">
    <property type="entry name" value="Acyl_CoA_acyltransferase"/>
</dbReference>
<proteinExistence type="predicted"/>
<evidence type="ECO:0000259" key="1">
    <source>
        <dbReference type="PROSITE" id="PS51186"/>
    </source>
</evidence>
<dbReference type="Pfam" id="PF13508">
    <property type="entry name" value="Acetyltransf_7"/>
    <property type="match status" value="1"/>
</dbReference>
<dbReference type="CDD" id="cd04301">
    <property type="entry name" value="NAT_SF"/>
    <property type="match status" value="1"/>
</dbReference>
<dbReference type="PANTHER" id="PTHR47237">
    <property type="entry name" value="SLL0310 PROTEIN"/>
    <property type="match status" value="1"/>
</dbReference>
<dbReference type="RefSeq" id="WP_032705796.1">
    <property type="nucleotide sequence ID" value="NZ_CAKNDN010000001.1"/>
</dbReference>
<evidence type="ECO:0000313" key="2">
    <source>
        <dbReference type="EMBL" id="MDX7013144.1"/>
    </source>
</evidence>
<dbReference type="EMBL" id="JAWZZT010000001">
    <property type="protein sequence ID" value="MDX7013144.1"/>
    <property type="molecule type" value="Genomic_DNA"/>
</dbReference>
<dbReference type="Gene3D" id="3.40.630.30">
    <property type="match status" value="1"/>
</dbReference>
<organism evidence="2 3">
    <name type="scientific">Klebsiella aerogenes</name>
    <name type="common">Enterobacter aerogenes</name>
    <dbReference type="NCBI Taxonomy" id="548"/>
    <lineage>
        <taxon>Bacteria</taxon>
        <taxon>Pseudomonadati</taxon>
        <taxon>Pseudomonadota</taxon>
        <taxon>Gammaproteobacteria</taxon>
        <taxon>Enterobacterales</taxon>
        <taxon>Enterobacteriaceae</taxon>
        <taxon>Klebsiella/Raoultella group</taxon>
        <taxon>Klebsiella</taxon>
    </lineage>
</organism>
<sequence length="279" mass="30576">MAIVLRKMRASDISGGLMLSQQMGWPHRREDWLCAFTLGEGIVAEVEGELCGTTLCWRWGQHHATIGLVLVAKQLQGKGLGKKLFAAQLERLGSRTIQLHATPAGEPLYRKFGFRPAGFLQQWHAHALPAVASSGIGISAATVADISQLALLDGKAWGAQRERLIRWLLANAHLAVIRNSQEQICAWAACRRMGRGYVIGPVVASRSDHAQALCASFLTTLAGEFVRLDCPEGQHESFTHWLGQNGFALADRPLAMVKGDICRYSYDVRLFSLMSQAMG</sequence>
<dbReference type="PROSITE" id="PS51186">
    <property type="entry name" value="GNAT"/>
    <property type="match status" value="1"/>
</dbReference>
<evidence type="ECO:0000313" key="3">
    <source>
        <dbReference type="Proteomes" id="UP001279012"/>
    </source>
</evidence>
<comment type="caution">
    <text evidence="2">The sequence shown here is derived from an EMBL/GenBank/DDBJ whole genome shotgun (WGS) entry which is preliminary data.</text>
</comment>
<name>A0AAW9DYM6_KLEAE</name>
<dbReference type="Pfam" id="PF18014">
    <property type="entry name" value="Acetyltransf_18"/>
    <property type="match status" value="1"/>
</dbReference>
<accession>A0AAW9DYM6</accession>
<dbReference type="InterPro" id="IPR052729">
    <property type="entry name" value="Acyl/Acetyltrans_Enzymes"/>
</dbReference>
<dbReference type="AlphaFoldDB" id="A0AAW9DYM6"/>
<reference evidence="2" key="1">
    <citation type="submission" date="2023-11" db="EMBL/GenBank/DDBJ databases">
        <title>Detection of rare carbapenemases in Enterobacterales - comparison of two colorimetric and two CIM-based carbapenemase assays.</title>
        <authorList>
            <person name="Schaffarczyk L."/>
            <person name="Noster J."/>
            <person name="Stelzer Y."/>
            <person name="Sattler J."/>
            <person name="Gatermann S."/>
            <person name="Hamprecht A."/>
        </authorList>
    </citation>
    <scope>NUCLEOTIDE SEQUENCE</scope>
    <source>
        <strain evidence="2">CIM-Cont-037</strain>
    </source>
</reference>
<keyword evidence="2" id="KW-0808">Transferase</keyword>